<organism evidence="4 5">
    <name type="scientific">Virgibacillus siamensis</name>
    <dbReference type="NCBI Taxonomy" id="480071"/>
    <lineage>
        <taxon>Bacteria</taxon>
        <taxon>Bacillati</taxon>
        <taxon>Bacillota</taxon>
        <taxon>Bacilli</taxon>
        <taxon>Bacillales</taxon>
        <taxon>Bacillaceae</taxon>
        <taxon>Virgibacillus</taxon>
    </lineage>
</organism>
<comment type="caution">
    <text evidence="4">The sequence shown here is derived from an EMBL/GenBank/DDBJ whole genome shotgun (WGS) entry which is preliminary data.</text>
</comment>
<gene>
    <name evidence="4" type="ORF">GCM10009001_26480</name>
</gene>
<evidence type="ECO:0000256" key="1">
    <source>
        <dbReference type="SAM" id="MobiDB-lite"/>
    </source>
</evidence>
<feature type="chain" id="PRO_5046215901" evidence="2">
    <location>
        <begin position="23"/>
        <end position="471"/>
    </location>
</feature>
<sequence length="471" mass="53373">MTKKLYLVILTALLICILGACTDEMGNQSDDKNIEKKEVKKESSGEDTGKENNKYGWDKLLDTAEVPQTIEEIANQPNGKLSDYNISGSNKHREEDLEEVLEFFKKFPKLEEGVSKERMDAYWRKMVFLFHEDYPSPKKLVKELKYSRFGSPEIKDKRFHFKQNLNVEIIIDASGSMAGDAGEQTKMESAKESIRSFAKSLPGKAKVGLRVYGHKGTGSDSDKELSCSSSKLVYNLQHYNKDKFNDALNKFNPAGWTPIALALNEAKNDLAQYPAKKNTNIIYLVSDGVSTCEGNPVKAAKKLGESNINPIVNVIGFDVDNEGQKQLKEISKKLNGTFATIQNQEQLKKQFEKAQNIADKWEDWKTSAGHEANIEYNEQVFDILGFTNEWGDQNWHEYLNISGTLSGLRENGYITGEAFDYLDSKLSERTDQFEAYSDYMENKLDNINEKGLEEAKKRINEKFNKNTESAG</sequence>
<dbReference type="InterPro" id="IPR036465">
    <property type="entry name" value="vWFA_dom_sf"/>
</dbReference>
<evidence type="ECO:0000259" key="3">
    <source>
        <dbReference type="PROSITE" id="PS50234"/>
    </source>
</evidence>
<evidence type="ECO:0000256" key="2">
    <source>
        <dbReference type="SAM" id="SignalP"/>
    </source>
</evidence>
<feature type="compositionally biased region" description="Basic and acidic residues" evidence="1">
    <location>
        <begin position="29"/>
        <end position="53"/>
    </location>
</feature>
<dbReference type="RefSeq" id="WP_343813970.1">
    <property type="nucleotide sequence ID" value="NZ_BAAADS010000018.1"/>
</dbReference>
<accession>A0ABN1GB58</accession>
<proteinExistence type="predicted"/>
<dbReference type="Proteomes" id="UP001500866">
    <property type="component" value="Unassembled WGS sequence"/>
</dbReference>
<dbReference type="Pfam" id="PF00092">
    <property type="entry name" value="VWA"/>
    <property type="match status" value="1"/>
</dbReference>
<reference evidence="4 5" key="1">
    <citation type="journal article" date="2019" name="Int. J. Syst. Evol. Microbiol.">
        <title>The Global Catalogue of Microorganisms (GCM) 10K type strain sequencing project: providing services to taxonomists for standard genome sequencing and annotation.</title>
        <authorList>
            <consortium name="The Broad Institute Genomics Platform"/>
            <consortium name="The Broad Institute Genome Sequencing Center for Infectious Disease"/>
            <person name="Wu L."/>
            <person name="Ma J."/>
        </authorList>
    </citation>
    <scope>NUCLEOTIDE SEQUENCE [LARGE SCALE GENOMIC DNA]</scope>
    <source>
        <strain evidence="4 5">JCM 15395</strain>
    </source>
</reference>
<dbReference type="PROSITE" id="PS50234">
    <property type="entry name" value="VWFA"/>
    <property type="match status" value="1"/>
</dbReference>
<feature type="region of interest" description="Disordered" evidence="1">
    <location>
        <begin position="27"/>
        <end position="53"/>
    </location>
</feature>
<dbReference type="InterPro" id="IPR002035">
    <property type="entry name" value="VWF_A"/>
</dbReference>
<keyword evidence="2" id="KW-0732">Signal</keyword>
<dbReference type="SUPFAM" id="SSF53300">
    <property type="entry name" value="vWA-like"/>
    <property type="match status" value="1"/>
</dbReference>
<feature type="signal peptide" evidence="2">
    <location>
        <begin position="1"/>
        <end position="22"/>
    </location>
</feature>
<feature type="domain" description="VWFA" evidence="3">
    <location>
        <begin position="166"/>
        <end position="354"/>
    </location>
</feature>
<evidence type="ECO:0000313" key="5">
    <source>
        <dbReference type="Proteomes" id="UP001500866"/>
    </source>
</evidence>
<dbReference type="PROSITE" id="PS51257">
    <property type="entry name" value="PROKAR_LIPOPROTEIN"/>
    <property type="match status" value="1"/>
</dbReference>
<evidence type="ECO:0000313" key="4">
    <source>
        <dbReference type="EMBL" id="GAA0607843.1"/>
    </source>
</evidence>
<keyword evidence="5" id="KW-1185">Reference proteome</keyword>
<name>A0ABN1GB58_9BACI</name>
<dbReference type="SMART" id="SM00327">
    <property type="entry name" value="VWA"/>
    <property type="match status" value="1"/>
</dbReference>
<protein>
    <submittedName>
        <fullName evidence="4">VWA domain-containing protein</fullName>
    </submittedName>
</protein>
<dbReference type="EMBL" id="BAAADS010000018">
    <property type="protein sequence ID" value="GAA0607843.1"/>
    <property type="molecule type" value="Genomic_DNA"/>
</dbReference>
<dbReference type="Gene3D" id="3.40.50.410">
    <property type="entry name" value="von Willebrand factor, type A domain"/>
    <property type="match status" value="1"/>
</dbReference>